<name>A0A0U5BG46_9MICO</name>
<reference evidence="7 8" key="2">
    <citation type="submission" date="2016-01" db="EMBL/GenBank/DDBJ databases">
        <title>Microcella alkaliphila JAM AC0309 whole genome shotgun sequence.</title>
        <authorList>
            <person name="Kurata A."/>
            <person name="Hirose Y."/>
            <person name="Kishimoto N."/>
            <person name="Kobayashi T."/>
        </authorList>
    </citation>
    <scope>NUCLEOTIDE SEQUENCE [LARGE SCALE GENOMIC DNA]</scope>
    <source>
        <strain evidence="7 8">JAM AC0309</strain>
    </source>
</reference>
<keyword evidence="4" id="KW-0479">Metal-binding</keyword>
<dbReference type="SUPFAM" id="SSF48576">
    <property type="entry name" value="Terpenoid synthases"/>
    <property type="match status" value="1"/>
</dbReference>
<evidence type="ECO:0000256" key="2">
    <source>
        <dbReference type="ARBA" id="ARBA00006706"/>
    </source>
</evidence>
<evidence type="ECO:0000256" key="6">
    <source>
        <dbReference type="RuleBase" id="RU004466"/>
    </source>
</evidence>
<evidence type="ECO:0000256" key="1">
    <source>
        <dbReference type="ARBA" id="ARBA00001946"/>
    </source>
</evidence>
<keyword evidence="5" id="KW-0460">Magnesium</keyword>
<evidence type="ECO:0000313" key="7">
    <source>
        <dbReference type="EMBL" id="BAU32142.1"/>
    </source>
</evidence>
<dbReference type="PANTHER" id="PTHR12001">
    <property type="entry name" value="GERANYLGERANYL PYROPHOSPHATE SYNTHASE"/>
    <property type="match status" value="1"/>
</dbReference>
<dbReference type="EMBL" id="AP017315">
    <property type="protein sequence ID" value="BAU32142.1"/>
    <property type="molecule type" value="Genomic_DNA"/>
</dbReference>
<comment type="similarity">
    <text evidence="2 6">Belongs to the FPP/GGPP synthase family.</text>
</comment>
<dbReference type="CDD" id="cd00685">
    <property type="entry name" value="Trans_IPPS_HT"/>
    <property type="match status" value="1"/>
</dbReference>
<evidence type="ECO:0000256" key="4">
    <source>
        <dbReference type="ARBA" id="ARBA00022723"/>
    </source>
</evidence>
<dbReference type="Gene3D" id="1.10.600.10">
    <property type="entry name" value="Farnesyl Diphosphate Synthase"/>
    <property type="match status" value="1"/>
</dbReference>
<dbReference type="InterPro" id="IPR000092">
    <property type="entry name" value="Polyprenyl_synt"/>
</dbReference>
<dbReference type="SFLD" id="SFLDG01017">
    <property type="entry name" value="Polyprenyl_Transferase_Like"/>
    <property type="match status" value="1"/>
</dbReference>
<dbReference type="RefSeq" id="WP_096421261.1">
    <property type="nucleotide sequence ID" value="NZ_AP017315.1"/>
</dbReference>
<dbReference type="Proteomes" id="UP000218965">
    <property type="component" value="Chromosome"/>
</dbReference>
<dbReference type="Pfam" id="PF00348">
    <property type="entry name" value="polyprenyl_synt"/>
    <property type="match status" value="1"/>
</dbReference>
<comment type="cofactor">
    <cofactor evidence="1">
        <name>Mg(2+)</name>
        <dbReference type="ChEBI" id="CHEBI:18420"/>
    </cofactor>
</comment>
<evidence type="ECO:0000256" key="3">
    <source>
        <dbReference type="ARBA" id="ARBA00022679"/>
    </source>
</evidence>
<dbReference type="InterPro" id="IPR008949">
    <property type="entry name" value="Isoprenoid_synthase_dom_sf"/>
</dbReference>
<dbReference type="PANTHER" id="PTHR12001:SF85">
    <property type="entry name" value="SHORT CHAIN ISOPRENYL DIPHOSPHATE SYNTHASE"/>
    <property type="match status" value="1"/>
</dbReference>
<evidence type="ECO:0000256" key="5">
    <source>
        <dbReference type="ARBA" id="ARBA00022842"/>
    </source>
</evidence>
<keyword evidence="3 6" id="KW-0808">Transferase</keyword>
<dbReference type="KEGG" id="malk:MalAC0309_1285"/>
<dbReference type="PROSITE" id="PS00723">
    <property type="entry name" value="POLYPRENYL_SYNTHASE_1"/>
    <property type="match status" value="1"/>
</dbReference>
<reference evidence="8" key="1">
    <citation type="submission" date="2015-12" db="EMBL/GenBank/DDBJ databases">
        <authorList>
            <person name="Shamseldin A."/>
            <person name="Moawad H."/>
            <person name="Abd El-Rahim W.M."/>
            <person name="Sadowsky M.J."/>
        </authorList>
    </citation>
    <scope>NUCLEOTIDE SEQUENCE [LARGE SCALE GENOMIC DNA]</scope>
    <source>
        <strain evidence="8">JAM AC0309</strain>
    </source>
</reference>
<dbReference type="GO" id="GO:0046872">
    <property type="term" value="F:metal ion binding"/>
    <property type="evidence" value="ECO:0007669"/>
    <property type="project" value="UniProtKB-KW"/>
</dbReference>
<dbReference type="SFLD" id="SFLDS00005">
    <property type="entry name" value="Isoprenoid_Synthase_Type_I"/>
    <property type="match status" value="1"/>
</dbReference>
<organism evidence="7 8">
    <name type="scientific">Microcella alkaliphila</name>
    <dbReference type="NCBI Taxonomy" id="279828"/>
    <lineage>
        <taxon>Bacteria</taxon>
        <taxon>Bacillati</taxon>
        <taxon>Actinomycetota</taxon>
        <taxon>Actinomycetes</taxon>
        <taxon>Micrococcales</taxon>
        <taxon>Microbacteriaceae</taxon>
        <taxon>Microcella</taxon>
    </lineage>
</organism>
<dbReference type="PROSITE" id="PS00444">
    <property type="entry name" value="POLYPRENYL_SYNTHASE_2"/>
    <property type="match status" value="1"/>
</dbReference>
<dbReference type="GO" id="GO:0008299">
    <property type="term" value="P:isoprenoid biosynthetic process"/>
    <property type="evidence" value="ECO:0007669"/>
    <property type="project" value="InterPro"/>
</dbReference>
<evidence type="ECO:0000313" key="8">
    <source>
        <dbReference type="Proteomes" id="UP000218965"/>
    </source>
</evidence>
<dbReference type="OrthoDB" id="4497239at2"/>
<proteinExistence type="inferred from homology"/>
<dbReference type="InterPro" id="IPR033749">
    <property type="entry name" value="Polyprenyl_synt_CS"/>
</dbReference>
<gene>
    <name evidence="7" type="ORF">MalAC0309_1285</name>
</gene>
<accession>A0A0U5BG46</accession>
<protein>
    <submittedName>
        <fullName evidence="7">Geranylgeranyl pyrophosphate synthase</fullName>
    </submittedName>
</protein>
<sequence>MAERLRLVDLVHARLGRFLDDRQAHLDSVADELGVFVDAGRDLLAGGKRFRALFAYWGWQAVAGASKPDDLLATLDEHPDIDAIIDVAAALEIFQGAALVHDDIMDNSDTRRGKPAAHRRFESMHREREWAGSASVYGMSGALLLGDLLLGWSDELLDDGLAQLGDRRAARAARDEFRTMRTEVMLGQYLDIYEEVAWREADEREQLPRAHRVVTYKSAKYSIEAPLALGALMAGGTEEQVSALRAFGLPLGVAFQLRDDLLGVFGDPEVTGKPAGDDLREGKRTVIIALARAGLPVGPRALIDELLGDPELTPHQVATLQATIRDSGAVETVESIIARSVAEAVAALEDAPISRAATRELIGLADTVTRRQS</sequence>
<dbReference type="AlphaFoldDB" id="A0A0U5BG46"/>
<dbReference type="GO" id="GO:0004659">
    <property type="term" value="F:prenyltransferase activity"/>
    <property type="evidence" value="ECO:0007669"/>
    <property type="project" value="InterPro"/>
</dbReference>